<gene>
    <name evidence="1" type="ORF">PYK22_02324</name>
</gene>
<keyword evidence="2" id="KW-1185">Reference proteome</keyword>
<evidence type="ECO:0000313" key="2">
    <source>
        <dbReference type="Proteomes" id="UP000031518"/>
    </source>
</evidence>
<evidence type="ECO:0000313" key="1">
    <source>
        <dbReference type="EMBL" id="CDM66297.1"/>
    </source>
</evidence>
<proteinExistence type="predicted"/>
<sequence length="43" mass="4911">MKNQTDYWASCGSPNNRRLSPLLQEDLAQTVAAFDLPALRDFR</sequence>
<dbReference type="Proteomes" id="UP000031518">
    <property type="component" value="Unassembled WGS sequence"/>
</dbReference>
<dbReference type="EMBL" id="CBXV010000008">
    <property type="protein sequence ID" value="CDM66297.1"/>
    <property type="molecule type" value="Genomic_DNA"/>
</dbReference>
<reference evidence="1 2" key="1">
    <citation type="submission" date="2013-12" db="EMBL/GenBank/DDBJ databases">
        <authorList>
            <person name="Stott M."/>
        </authorList>
    </citation>
    <scope>NUCLEOTIDE SEQUENCE [LARGE SCALE GENOMIC DNA]</scope>
    <source>
        <strain evidence="1 2">K22</strain>
    </source>
</reference>
<reference evidence="1 2" key="2">
    <citation type="submission" date="2015-01" db="EMBL/GenBank/DDBJ databases">
        <title>Complete genome sequence of Pyrinomonas methylaliphatogenes type strain K22T.</title>
        <authorList>
            <person name="Lee K.C.Y."/>
            <person name="Power J.F."/>
            <person name="Dunfield P.F."/>
            <person name="Morgan X.C."/>
            <person name="Huttenhower C."/>
            <person name="Stott M.B."/>
        </authorList>
    </citation>
    <scope>NUCLEOTIDE SEQUENCE [LARGE SCALE GENOMIC DNA]</scope>
    <source>
        <strain evidence="1 2">K22</strain>
    </source>
</reference>
<organism evidence="1 2">
    <name type="scientific">Pyrinomonas methylaliphatogenes</name>
    <dbReference type="NCBI Taxonomy" id="454194"/>
    <lineage>
        <taxon>Bacteria</taxon>
        <taxon>Pseudomonadati</taxon>
        <taxon>Acidobacteriota</taxon>
        <taxon>Blastocatellia</taxon>
        <taxon>Blastocatellales</taxon>
        <taxon>Pyrinomonadaceae</taxon>
        <taxon>Pyrinomonas</taxon>
    </lineage>
</organism>
<dbReference type="STRING" id="454194.PYK22_02324"/>
<protein>
    <submittedName>
        <fullName evidence="1">Uncharacterized protein</fullName>
    </submittedName>
</protein>
<name>A0A0B6WZZ7_9BACT</name>
<accession>A0A0B6WZZ7</accession>
<dbReference type="AlphaFoldDB" id="A0A0B6WZZ7"/>